<comment type="caution">
    <text evidence="3">The sequence shown here is derived from an EMBL/GenBank/DDBJ whole genome shotgun (WGS) entry which is preliminary data.</text>
</comment>
<dbReference type="AlphaFoldDB" id="A0A0D0JR45"/>
<dbReference type="Pfam" id="PF00582">
    <property type="entry name" value="Usp"/>
    <property type="match status" value="2"/>
</dbReference>
<evidence type="ECO:0000259" key="2">
    <source>
        <dbReference type="Pfam" id="PF00582"/>
    </source>
</evidence>
<dbReference type="Gene3D" id="3.40.50.620">
    <property type="entry name" value="HUPs"/>
    <property type="match status" value="2"/>
</dbReference>
<dbReference type="Proteomes" id="UP000032068">
    <property type="component" value="Unassembled WGS sequence"/>
</dbReference>
<organism evidence="3 4">
    <name type="scientific">Pseudomonas fulva</name>
    <dbReference type="NCBI Taxonomy" id="47880"/>
    <lineage>
        <taxon>Bacteria</taxon>
        <taxon>Pseudomonadati</taxon>
        <taxon>Pseudomonadota</taxon>
        <taxon>Gammaproteobacteria</taxon>
        <taxon>Pseudomonadales</taxon>
        <taxon>Pseudomonadaceae</taxon>
        <taxon>Pseudomonas</taxon>
    </lineage>
</organism>
<dbReference type="SUPFAM" id="SSF52402">
    <property type="entry name" value="Adenine nucleotide alpha hydrolases-like"/>
    <property type="match status" value="2"/>
</dbReference>
<evidence type="ECO:0000313" key="4">
    <source>
        <dbReference type="Proteomes" id="UP000032068"/>
    </source>
</evidence>
<accession>A0A0D0JR45</accession>
<reference evidence="3 4" key="1">
    <citation type="submission" date="2014-12" db="EMBL/GenBank/DDBJ databases">
        <title>16Stimator: statistical estimation of ribosomal gene copy numbers from draft genome assemblies.</title>
        <authorList>
            <person name="Perisin M.A."/>
            <person name="Vetter M."/>
            <person name="Gilbert J.A."/>
            <person name="Bergelson J."/>
        </authorList>
    </citation>
    <scope>NUCLEOTIDE SEQUENCE [LARGE SCALE GENOMIC DNA]</scope>
    <source>
        <strain evidence="3 4">MEJ086</strain>
    </source>
</reference>
<comment type="similarity">
    <text evidence="1">Belongs to the universal stress protein A family.</text>
</comment>
<dbReference type="InterPro" id="IPR014729">
    <property type="entry name" value="Rossmann-like_a/b/a_fold"/>
</dbReference>
<feature type="domain" description="UspA" evidence="2">
    <location>
        <begin position="14"/>
        <end position="147"/>
    </location>
</feature>
<feature type="domain" description="UspA" evidence="2">
    <location>
        <begin position="154"/>
        <end position="290"/>
    </location>
</feature>
<dbReference type="InterPro" id="IPR006016">
    <property type="entry name" value="UspA"/>
</dbReference>
<sequence>MSEQPRSDAAPVSVLLATDLSVRCDRALDRAAQLAVEWQAMLVGVNVLETGQAPDLVLGWASARDDASLARFAEQRLQEDLAGLDVPVRLRIERGEPVQAIAKAARETGSALVVTGVASNELWGRLLLGSTVESLIRQLPQPLLVVRQRPRGRYQRILVATDFSDSSRHALHAAARYFPDRELVLYHATEAPMSDRLERVIDGQTRQHIEEGDYAAFLAASDLPEGAGTRIRIVIEQGSLGASLSHYVREHAVDLVVMGTHGRSGLMNVLLGSAASELLQWVPCDTLVVREPRAGE</sequence>
<dbReference type="RefSeq" id="WP_042555270.1">
    <property type="nucleotide sequence ID" value="NZ_JXQW01000057.1"/>
</dbReference>
<dbReference type="PANTHER" id="PTHR46268">
    <property type="entry name" value="STRESS RESPONSE PROTEIN NHAX"/>
    <property type="match status" value="1"/>
</dbReference>
<dbReference type="PRINTS" id="PR01438">
    <property type="entry name" value="UNVRSLSTRESS"/>
</dbReference>
<protein>
    <recommendedName>
        <fullName evidence="2">UspA domain-containing protein</fullName>
    </recommendedName>
</protein>
<dbReference type="InterPro" id="IPR006015">
    <property type="entry name" value="Universal_stress_UspA"/>
</dbReference>
<dbReference type="OrthoDB" id="9804721at2"/>
<dbReference type="PANTHER" id="PTHR46268:SF6">
    <property type="entry name" value="UNIVERSAL STRESS PROTEIN UP12"/>
    <property type="match status" value="1"/>
</dbReference>
<dbReference type="CDD" id="cd00293">
    <property type="entry name" value="USP-like"/>
    <property type="match status" value="2"/>
</dbReference>
<evidence type="ECO:0000313" key="3">
    <source>
        <dbReference type="EMBL" id="KIP97838.1"/>
    </source>
</evidence>
<gene>
    <name evidence="3" type="ORF">RU08_18315</name>
</gene>
<name>A0A0D0JR45_9PSED</name>
<dbReference type="EMBL" id="JXQW01000057">
    <property type="protein sequence ID" value="KIP97838.1"/>
    <property type="molecule type" value="Genomic_DNA"/>
</dbReference>
<evidence type="ECO:0000256" key="1">
    <source>
        <dbReference type="ARBA" id="ARBA00008791"/>
    </source>
</evidence>
<proteinExistence type="inferred from homology"/>